<gene>
    <name evidence="1" type="ORF">IV500_06030</name>
</gene>
<protein>
    <submittedName>
        <fullName evidence="1">Uncharacterized protein</fullName>
    </submittedName>
</protein>
<keyword evidence="2" id="KW-1185">Reference proteome</keyword>
<name>A0A931CN58_9MICC</name>
<accession>A0A931CN58</accession>
<sequence>MTTLTAVPSPAQVPAARQSARLYLQSRALTNIRQHLLAGGTDTAFMLRLAGSALREDAGTGGETTPEVKRHTRALEALRRHLTVGGTDRAILIGLAGNALTGYSPASVKEAEEMAASGHQVAA</sequence>
<organism evidence="1 2">
    <name type="scientific">Arthrobacter terrae</name>
    <dbReference type="NCBI Taxonomy" id="2935737"/>
    <lineage>
        <taxon>Bacteria</taxon>
        <taxon>Bacillati</taxon>
        <taxon>Actinomycetota</taxon>
        <taxon>Actinomycetes</taxon>
        <taxon>Micrococcales</taxon>
        <taxon>Micrococcaceae</taxon>
        <taxon>Arthrobacter</taxon>
    </lineage>
</organism>
<proteinExistence type="predicted"/>
<comment type="caution">
    <text evidence="1">The sequence shown here is derived from an EMBL/GenBank/DDBJ whole genome shotgun (WGS) entry which is preliminary data.</text>
</comment>
<dbReference type="Proteomes" id="UP000655366">
    <property type="component" value="Unassembled WGS sequence"/>
</dbReference>
<reference evidence="1 2" key="1">
    <citation type="submission" date="2020-11" db="EMBL/GenBank/DDBJ databases">
        <title>Arthrobacter antarcticus sp. nov., isolated from Antarctic Soil.</title>
        <authorList>
            <person name="Li J."/>
        </authorList>
    </citation>
    <scope>NUCLEOTIDE SEQUENCE [LARGE SCALE GENOMIC DNA]</scope>
    <source>
        <strain evidence="1 2">Z1-20</strain>
    </source>
</reference>
<evidence type="ECO:0000313" key="1">
    <source>
        <dbReference type="EMBL" id="MBG0738981.1"/>
    </source>
</evidence>
<dbReference type="AlphaFoldDB" id="A0A931CN58"/>
<evidence type="ECO:0000313" key="2">
    <source>
        <dbReference type="Proteomes" id="UP000655366"/>
    </source>
</evidence>
<dbReference type="RefSeq" id="WP_196395931.1">
    <property type="nucleotide sequence ID" value="NZ_JADNYM010000006.1"/>
</dbReference>
<dbReference type="EMBL" id="JADNYM010000006">
    <property type="protein sequence ID" value="MBG0738981.1"/>
    <property type="molecule type" value="Genomic_DNA"/>
</dbReference>